<evidence type="ECO:0000313" key="2">
    <source>
        <dbReference type="Proteomes" id="UP000032680"/>
    </source>
</evidence>
<protein>
    <recommendedName>
        <fullName evidence="3">Metal-binding protein</fullName>
    </recommendedName>
</protein>
<dbReference type="InterPro" id="IPR012863">
    <property type="entry name" value="DUF1636"/>
</dbReference>
<gene>
    <name evidence="1" type="ORF">Asru_0165_31</name>
</gene>
<dbReference type="AlphaFoldDB" id="A0A0D6P6K1"/>
<keyword evidence="2" id="KW-1185">Reference proteome</keyword>
<comment type="caution">
    <text evidence="1">The sequence shown here is derived from an EMBL/GenBank/DDBJ whole genome shotgun (WGS) entry which is preliminary data.</text>
</comment>
<dbReference type="Pfam" id="PF07845">
    <property type="entry name" value="DUF1636"/>
    <property type="match status" value="1"/>
</dbReference>
<evidence type="ECO:0000313" key="1">
    <source>
        <dbReference type="EMBL" id="GAN76823.1"/>
    </source>
</evidence>
<dbReference type="Proteomes" id="UP000032680">
    <property type="component" value="Unassembled WGS sequence"/>
</dbReference>
<sequence>MEGSVVPDPQAACLDICITCRDPQTGAPGEGERLFKAASRMPAPDGVTVRPLSCLANCDRGCSAALTMPRKWSVLLGRLTAPQAGDLLVYARAYAQSTNGMLMPSRRPDSLRNVVLGRVPGAAMDLP</sequence>
<evidence type="ECO:0008006" key="3">
    <source>
        <dbReference type="Google" id="ProtNLM"/>
    </source>
</evidence>
<reference evidence="1 2" key="1">
    <citation type="submission" date="2012-11" db="EMBL/GenBank/DDBJ databases">
        <title>Whole genome sequence of Acidisphaera rubrifaciens HS-AP3.</title>
        <authorList>
            <person name="Azuma Y."/>
            <person name="Higashiura N."/>
            <person name="Hirakawa H."/>
            <person name="Matsushita K."/>
        </authorList>
    </citation>
    <scope>NUCLEOTIDE SEQUENCE [LARGE SCALE GENOMIC DNA]</scope>
    <source>
        <strain evidence="1 2">HS-AP3</strain>
    </source>
</reference>
<dbReference type="EMBL" id="BANB01000165">
    <property type="protein sequence ID" value="GAN76823.1"/>
    <property type="molecule type" value="Genomic_DNA"/>
</dbReference>
<accession>A0A0D6P6K1</accession>
<organism evidence="1 2">
    <name type="scientific">Acidisphaera rubrifaciens HS-AP3</name>
    <dbReference type="NCBI Taxonomy" id="1231350"/>
    <lineage>
        <taxon>Bacteria</taxon>
        <taxon>Pseudomonadati</taxon>
        <taxon>Pseudomonadota</taxon>
        <taxon>Alphaproteobacteria</taxon>
        <taxon>Acetobacterales</taxon>
        <taxon>Acetobacteraceae</taxon>
        <taxon>Acidisphaera</taxon>
    </lineage>
</organism>
<name>A0A0D6P6K1_9PROT</name>
<proteinExistence type="predicted"/>